<name>A0A0M3IKF5_ASCLU</name>
<reference evidence="2" key="1">
    <citation type="submission" date="2017-02" db="UniProtKB">
        <authorList>
            <consortium name="WormBaseParasite"/>
        </authorList>
    </citation>
    <scope>IDENTIFICATION</scope>
</reference>
<protein>
    <submittedName>
        <fullName evidence="2">Uncharacterized protein</fullName>
    </submittedName>
</protein>
<dbReference type="Proteomes" id="UP000036681">
    <property type="component" value="Unplaced"/>
</dbReference>
<dbReference type="AlphaFoldDB" id="A0A0M3IKF5"/>
<dbReference type="WBParaSite" id="ALUE_0001921901-mRNA-1">
    <property type="protein sequence ID" value="ALUE_0001921901-mRNA-1"/>
    <property type="gene ID" value="ALUE_0001921901"/>
</dbReference>
<accession>A0A0M3IKF5</accession>
<proteinExistence type="predicted"/>
<sequence>MIVEVRKQEISLSNIGWRRGDFFFVFFRSGTTFRSF</sequence>
<organism evidence="1 2">
    <name type="scientific">Ascaris lumbricoides</name>
    <name type="common">Giant roundworm</name>
    <dbReference type="NCBI Taxonomy" id="6252"/>
    <lineage>
        <taxon>Eukaryota</taxon>
        <taxon>Metazoa</taxon>
        <taxon>Ecdysozoa</taxon>
        <taxon>Nematoda</taxon>
        <taxon>Chromadorea</taxon>
        <taxon>Rhabditida</taxon>
        <taxon>Spirurina</taxon>
        <taxon>Ascaridomorpha</taxon>
        <taxon>Ascaridoidea</taxon>
        <taxon>Ascarididae</taxon>
        <taxon>Ascaris</taxon>
    </lineage>
</organism>
<evidence type="ECO:0000313" key="1">
    <source>
        <dbReference type="Proteomes" id="UP000036681"/>
    </source>
</evidence>
<keyword evidence="1" id="KW-1185">Reference proteome</keyword>
<evidence type="ECO:0000313" key="2">
    <source>
        <dbReference type="WBParaSite" id="ALUE_0001921901-mRNA-1"/>
    </source>
</evidence>